<proteinExistence type="predicted"/>
<gene>
    <name evidence="1" type="ORF">CYCCA115_LOCUS11211</name>
</gene>
<organism evidence="1 2">
    <name type="scientific">Cylindrotheca closterium</name>
    <dbReference type="NCBI Taxonomy" id="2856"/>
    <lineage>
        <taxon>Eukaryota</taxon>
        <taxon>Sar</taxon>
        <taxon>Stramenopiles</taxon>
        <taxon>Ochrophyta</taxon>
        <taxon>Bacillariophyta</taxon>
        <taxon>Bacillariophyceae</taxon>
        <taxon>Bacillariophycidae</taxon>
        <taxon>Bacillariales</taxon>
        <taxon>Bacillariaceae</taxon>
        <taxon>Cylindrotheca</taxon>
    </lineage>
</organism>
<keyword evidence="2" id="KW-1185">Reference proteome</keyword>
<name>A0AAD2FNL5_9STRA</name>
<protein>
    <submittedName>
        <fullName evidence="1">Uncharacterized protein</fullName>
    </submittedName>
</protein>
<comment type="caution">
    <text evidence="1">The sequence shown here is derived from an EMBL/GenBank/DDBJ whole genome shotgun (WGS) entry which is preliminary data.</text>
</comment>
<dbReference type="EMBL" id="CAKOGP040001732">
    <property type="protein sequence ID" value="CAJ1947579.1"/>
    <property type="molecule type" value="Genomic_DNA"/>
</dbReference>
<accession>A0AAD2FNL5</accession>
<sequence length="71" mass="7827">MDAHGILEARGARVAESSVIPLDGMLDILLRFGLRQLGKLSVLSLSISDRLEIKNKRSTLDVVSMRGAYSW</sequence>
<dbReference type="Proteomes" id="UP001295423">
    <property type="component" value="Unassembled WGS sequence"/>
</dbReference>
<dbReference type="AlphaFoldDB" id="A0AAD2FNL5"/>
<evidence type="ECO:0000313" key="1">
    <source>
        <dbReference type="EMBL" id="CAJ1947579.1"/>
    </source>
</evidence>
<evidence type="ECO:0000313" key="2">
    <source>
        <dbReference type="Proteomes" id="UP001295423"/>
    </source>
</evidence>
<reference evidence="1" key="1">
    <citation type="submission" date="2023-08" db="EMBL/GenBank/DDBJ databases">
        <authorList>
            <person name="Audoor S."/>
            <person name="Bilcke G."/>
        </authorList>
    </citation>
    <scope>NUCLEOTIDE SEQUENCE</scope>
</reference>